<reference evidence="2 3" key="1">
    <citation type="submission" date="2020-04" db="EMBL/GenBank/DDBJ databases">
        <authorList>
            <person name="De Canck E."/>
        </authorList>
    </citation>
    <scope>NUCLEOTIDE SEQUENCE [LARGE SCALE GENOMIC DNA]</scope>
    <source>
        <strain evidence="2 3">LMG 26788</strain>
    </source>
</reference>
<dbReference type="AlphaFoldDB" id="A0A6S7DPH9"/>
<organism evidence="2 3">
    <name type="scientific">Achromobacter pulmonis</name>
    <dbReference type="NCBI Taxonomy" id="1389932"/>
    <lineage>
        <taxon>Bacteria</taxon>
        <taxon>Pseudomonadati</taxon>
        <taxon>Pseudomonadota</taxon>
        <taxon>Betaproteobacteria</taxon>
        <taxon>Burkholderiales</taxon>
        <taxon>Alcaligenaceae</taxon>
        <taxon>Achromobacter</taxon>
    </lineage>
</organism>
<proteinExistence type="predicted"/>
<sequence>MLDGPALEWSHGPCSRARRGPAPAAVLGVREHARLTETQQAGRRSRGRGRRVIPSQRGNSALSRASPSAVSASGLSTSTHCLPVRVQWSLTRQ</sequence>
<protein>
    <submittedName>
        <fullName evidence="2">Uncharacterized protein</fullName>
    </submittedName>
</protein>
<feature type="compositionally biased region" description="Polar residues" evidence="1">
    <location>
        <begin position="56"/>
        <end position="77"/>
    </location>
</feature>
<dbReference type="Proteomes" id="UP000494203">
    <property type="component" value="Unassembled WGS sequence"/>
</dbReference>
<keyword evidence="3" id="KW-1185">Reference proteome</keyword>
<evidence type="ECO:0000313" key="2">
    <source>
        <dbReference type="EMBL" id="CAB3827556.1"/>
    </source>
</evidence>
<feature type="region of interest" description="Disordered" evidence="1">
    <location>
        <begin position="34"/>
        <end position="77"/>
    </location>
</feature>
<dbReference type="EMBL" id="CADIKZ010000001">
    <property type="protein sequence ID" value="CAB3827556.1"/>
    <property type="molecule type" value="Genomic_DNA"/>
</dbReference>
<name>A0A6S7DPH9_9BURK</name>
<evidence type="ECO:0000256" key="1">
    <source>
        <dbReference type="SAM" id="MobiDB-lite"/>
    </source>
</evidence>
<gene>
    <name evidence="2" type="ORF">LMG26788_00596</name>
</gene>
<evidence type="ECO:0000313" key="3">
    <source>
        <dbReference type="Proteomes" id="UP000494203"/>
    </source>
</evidence>
<feature type="region of interest" description="Disordered" evidence="1">
    <location>
        <begin position="1"/>
        <end position="22"/>
    </location>
</feature>
<accession>A0A6S7DPH9</accession>